<comment type="similarity">
    <text evidence="3">Belongs to the peptidase M24B family.</text>
</comment>
<keyword evidence="8" id="KW-1185">Reference proteome</keyword>
<evidence type="ECO:0000313" key="6">
    <source>
        <dbReference type="EMBL" id="ARD84328.1"/>
    </source>
</evidence>
<dbReference type="Gene3D" id="3.90.230.10">
    <property type="entry name" value="Creatinase/methionine aminopeptidase superfamily"/>
    <property type="match status" value="1"/>
</dbReference>
<dbReference type="CDD" id="cd01092">
    <property type="entry name" value="APP-like"/>
    <property type="match status" value="1"/>
</dbReference>
<feature type="domain" description="Peptidase M24" evidence="4">
    <location>
        <begin position="140"/>
        <end position="340"/>
    </location>
</feature>
<reference evidence="7 9" key="2">
    <citation type="submission" date="2020-05" db="EMBL/GenBank/DDBJ databases">
        <authorList>
            <person name="Zhang R."/>
        </authorList>
    </citation>
    <scope>NUCLEOTIDE SEQUENCE [LARGE SCALE GENOMIC DNA]</scope>
    <source>
        <strain evidence="7 9">DSM 28986</strain>
    </source>
</reference>
<dbReference type="Gene3D" id="3.40.350.10">
    <property type="entry name" value="Creatinase/prolidase N-terminal domain"/>
    <property type="match status" value="1"/>
</dbReference>
<keyword evidence="1 3" id="KW-0479">Metal-binding</keyword>
<protein>
    <submittedName>
        <fullName evidence="7">Aminopeptidase P family protein</fullName>
    </submittedName>
    <submittedName>
        <fullName evidence="6">Xaa-Pro dipeptidase</fullName>
    </submittedName>
</protein>
<evidence type="ECO:0000256" key="3">
    <source>
        <dbReference type="RuleBase" id="RU000590"/>
    </source>
</evidence>
<dbReference type="Proteomes" id="UP000546917">
    <property type="component" value="Unassembled WGS sequence"/>
</dbReference>
<dbReference type="Pfam" id="PF01321">
    <property type="entry name" value="Creatinase_N"/>
    <property type="match status" value="1"/>
</dbReference>
<dbReference type="PANTHER" id="PTHR46112">
    <property type="entry name" value="AMINOPEPTIDASE"/>
    <property type="match status" value="1"/>
</dbReference>
<dbReference type="PANTHER" id="PTHR46112:SF2">
    <property type="entry name" value="XAA-PRO AMINOPEPTIDASE P-RELATED"/>
    <property type="match status" value="1"/>
</dbReference>
<dbReference type="InterPro" id="IPR000587">
    <property type="entry name" value="Creatinase_N"/>
</dbReference>
<evidence type="ECO:0000259" key="4">
    <source>
        <dbReference type="Pfam" id="PF00557"/>
    </source>
</evidence>
<keyword evidence="7" id="KW-0031">Aminopeptidase</keyword>
<dbReference type="SUPFAM" id="SSF53092">
    <property type="entry name" value="Creatinase/prolidase N-terminal domain"/>
    <property type="match status" value="1"/>
</dbReference>
<dbReference type="Proteomes" id="UP000192050">
    <property type="component" value="Chromosome"/>
</dbReference>
<evidence type="ECO:0000313" key="8">
    <source>
        <dbReference type="Proteomes" id="UP000192050"/>
    </source>
</evidence>
<dbReference type="InterPro" id="IPR029149">
    <property type="entry name" value="Creatin/AminoP/Spt16_N"/>
</dbReference>
<accession>A0A1V0N2H0</accession>
<evidence type="ECO:0000313" key="7">
    <source>
        <dbReference type="EMBL" id="NOL60197.1"/>
    </source>
</evidence>
<organism evidence="6 8">
    <name type="scientific">Ferroplasma acidiphilum</name>
    <dbReference type="NCBI Taxonomy" id="74969"/>
    <lineage>
        <taxon>Archaea</taxon>
        <taxon>Methanobacteriati</taxon>
        <taxon>Thermoplasmatota</taxon>
        <taxon>Thermoplasmata</taxon>
        <taxon>Thermoplasmatales</taxon>
        <taxon>Ferroplasmaceae</taxon>
        <taxon>Ferroplasma</taxon>
    </lineage>
</organism>
<dbReference type="InterPro" id="IPR050659">
    <property type="entry name" value="Peptidase_M24B"/>
</dbReference>
<dbReference type="KEGG" id="fai:FAD_0409"/>
<evidence type="ECO:0000259" key="5">
    <source>
        <dbReference type="Pfam" id="PF01321"/>
    </source>
</evidence>
<dbReference type="Pfam" id="PF00557">
    <property type="entry name" value="Peptidase_M24"/>
    <property type="match status" value="1"/>
</dbReference>
<dbReference type="STRING" id="74969.FAD_0409"/>
<dbReference type="AlphaFoldDB" id="A0A1V0N2H0"/>
<keyword evidence="2" id="KW-0378">Hydrolase</keyword>
<keyword evidence="7" id="KW-0645">Protease</keyword>
<dbReference type="GO" id="GO:0004177">
    <property type="term" value="F:aminopeptidase activity"/>
    <property type="evidence" value="ECO:0007669"/>
    <property type="project" value="UniProtKB-KW"/>
</dbReference>
<feature type="domain" description="Creatinase N-terminal" evidence="5">
    <location>
        <begin position="12"/>
        <end position="132"/>
    </location>
</feature>
<dbReference type="RefSeq" id="WP_009887441.1">
    <property type="nucleotide sequence ID" value="NZ_CP015363.1"/>
</dbReference>
<dbReference type="SUPFAM" id="SSF55920">
    <property type="entry name" value="Creatinase/aminopeptidase"/>
    <property type="match status" value="1"/>
</dbReference>
<dbReference type="GO" id="GO:0046872">
    <property type="term" value="F:metal ion binding"/>
    <property type="evidence" value="ECO:0007669"/>
    <property type="project" value="UniProtKB-KW"/>
</dbReference>
<reference evidence="6 8" key="1">
    <citation type="submission" date="2011-10" db="EMBL/GenBank/DDBJ databases">
        <title>Metabolic and evolutionary patterns in the extreme acidophile Ferroplasma acidiphilum.</title>
        <authorList>
            <person name="Golyshina O.V."/>
            <person name="Kozyavkin S.A."/>
            <person name="Tatusov R.L."/>
            <person name="Slesarev A.I."/>
            <person name="Golyshin P.N."/>
        </authorList>
    </citation>
    <scope>NUCLEOTIDE SEQUENCE [LARGE SCALE GENOMIC DNA]</scope>
    <source>
        <strain evidence="6">Berkeley</strain>
        <strain evidence="8">Y</strain>
    </source>
</reference>
<name>A0A1V0N2H0_9ARCH</name>
<dbReference type="OrthoDB" id="1346at2157"/>
<evidence type="ECO:0000256" key="2">
    <source>
        <dbReference type="ARBA" id="ARBA00022801"/>
    </source>
</evidence>
<sequence length="357" mass="39755">MKERKIFDYVRNVDSVLIMNGGENQVDKTFFYLTGAKSGIFEGSLLHVKPEKVTIITSALEEEAAKETGFEVLIYNTTAEKNEIIKNAFKNDVNVGLNYSALTLDLYKQLMKIIPDKEFIDVSQSIAESRKIKDESELKDLREAAKIASDSFEDFTKTLKEGMTESELAANIVYAMMKNGASGESFSTIVAFGKNSAIPHYMPGNAKLKKNDFVLTDYGALYHRYCSDTTRTVVFGRADEKQKDIYETVKRAQQESKNALKAGVNGKDIDMIARKIIDEKYPGRFIHGLGHGVGMDVHDHPALSPSSDFILKANMVITDEPGIYIPGFGGVRIEDDLIIKDGGHEEITTAPRELLEL</sequence>
<dbReference type="EMBL" id="CP015363">
    <property type="protein sequence ID" value="ARD84328.1"/>
    <property type="molecule type" value="Genomic_DNA"/>
</dbReference>
<dbReference type="PROSITE" id="PS00491">
    <property type="entry name" value="PROLINE_PEPTIDASE"/>
    <property type="match status" value="1"/>
</dbReference>
<evidence type="ECO:0000313" key="9">
    <source>
        <dbReference type="Proteomes" id="UP000546917"/>
    </source>
</evidence>
<dbReference type="InterPro" id="IPR000994">
    <property type="entry name" value="Pept_M24"/>
</dbReference>
<dbReference type="InterPro" id="IPR001131">
    <property type="entry name" value="Peptidase_M24B_aminopep-P_CS"/>
</dbReference>
<gene>
    <name evidence="6" type="ORF">FAD_0409</name>
    <name evidence="7" type="ORF">HLB00_05020</name>
</gene>
<dbReference type="EMBL" id="JABGBP010000171">
    <property type="protein sequence ID" value="NOL60197.1"/>
    <property type="molecule type" value="Genomic_DNA"/>
</dbReference>
<evidence type="ECO:0000256" key="1">
    <source>
        <dbReference type="ARBA" id="ARBA00022723"/>
    </source>
</evidence>
<dbReference type="GeneID" id="16025587"/>
<dbReference type="InterPro" id="IPR036005">
    <property type="entry name" value="Creatinase/aminopeptidase-like"/>
</dbReference>
<proteinExistence type="inferred from homology"/>